<gene>
    <name evidence="1" type="ORF">IHE45_01G049400</name>
</gene>
<proteinExistence type="predicted"/>
<protein>
    <submittedName>
        <fullName evidence="1">Myb domain plants domain-containing protein</fullName>
    </submittedName>
</protein>
<comment type="caution">
    <text evidence="1">The sequence shown here is derived from an EMBL/GenBank/DDBJ whole genome shotgun (WGS) entry which is preliminary data.</text>
</comment>
<keyword evidence="2" id="KW-1185">Reference proteome</keyword>
<reference evidence="2" key="1">
    <citation type="journal article" date="2022" name="Nat. Commun.">
        <title>Chromosome evolution and the genetic basis of agronomically important traits in greater yam.</title>
        <authorList>
            <person name="Bredeson J.V."/>
            <person name="Lyons J.B."/>
            <person name="Oniyinde I.O."/>
            <person name="Okereke N.R."/>
            <person name="Kolade O."/>
            <person name="Nnabue I."/>
            <person name="Nwadili C.O."/>
            <person name="Hribova E."/>
            <person name="Parker M."/>
            <person name="Nwogha J."/>
            <person name="Shu S."/>
            <person name="Carlson J."/>
            <person name="Kariba R."/>
            <person name="Muthemba S."/>
            <person name="Knop K."/>
            <person name="Barton G.J."/>
            <person name="Sherwood A.V."/>
            <person name="Lopez-Montes A."/>
            <person name="Asiedu R."/>
            <person name="Jamnadass R."/>
            <person name="Muchugi A."/>
            <person name="Goodstein D."/>
            <person name="Egesi C.N."/>
            <person name="Featherston J."/>
            <person name="Asfaw A."/>
            <person name="Simpson G.G."/>
            <person name="Dolezel J."/>
            <person name="Hendre P.S."/>
            <person name="Van Deynze A."/>
            <person name="Kumar P.L."/>
            <person name="Obidiegwu J.E."/>
            <person name="Bhattacharjee R."/>
            <person name="Rokhsar D.S."/>
        </authorList>
    </citation>
    <scope>NUCLEOTIDE SEQUENCE [LARGE SCALE GENOMIC DNA]</scope>
    <source>
        <strain evidence="2">cv. TDa95/00328</strain>
    </source>
</reference>
<dbReference type="Proteomes" id="UP000827976">
    <property type="component" value="Chromosome 1"/>
</dbReference>
<accession>A0ACB7WUM6</accession>
<sequence>MATENQKTNSQWTWEQNKAFEKALVSYINDKNLDKLAAEIPGKTIDDVSCHLNYLFKDIESIESGLVPFPNYISSPSSSSSSSSSSDGANTLKQKRERRKGTLWSRQEHMREKEKSRRARVSWLFLYGLRAYGKGDWRSISRNCVVTRTPTQVASHAQKYFTRQNSVKKDRRRSSIHDITHVDGGDMLAYHGTISSQTTTDYSIRKFQDIEGKQQQQQQQQQQQYLARGV</sequence>
<name>A0ACB7WUM6_DIOAL</name>
<evidence type="ECO:0000313" key="2">
    <source>
        <dbReference type="Proteomes" id="UP000827976"/>
    </source>
</evidence>
<dbReference type="EMBL" id="CM037011">
    <property type="protein sequence ID" value="KAH7692197.1"/>
    <property type="molecule type" value="Genomic_DNA"/>
</dbReference>
<evidence type="ECO:0000313" key="1">
    <source>
        <dbReference type="EMBL" id="KAH7692197.1"/>
    </source>
</evidence>
<organism evidence="1 2">
    <name type="scientific">Dioscorea alata</name>
    <name type="common">Purple yam</name>
    <dbReference type="NCBI Taxonomy" id="55571"/>
    <lineage>
        <taxon>Eukaryota</taxon>
        <taxon>Viridiplantae</taxon>
        <taxon>Streptophyta</taxon>
        <taxon>Embryophyta</taxon>
        <taxon>Tracheophyta</taxon>
        <taxon>Spermatophyta</taxon>
        <taxon>Magnoliopsida</taxon>
        <taxon>Liliopsida</taxon>
        <taxon>Dioscoreales</taxon>
        <taxon>Dioscoreaceae</taxon>
        <taxon>Dioscorea</taxon>
    </lineage>
</organism>